<feature type="domain" description="Sigma factor regulator N-terminal" evidence="3">
    <location>
        <begin position="13"/>
        <end position="96"/>
    </location>
</feature>
<keyword evidence="1" id="KW-1133">Transmembrane helix</keyword>
<keyword evidence="1" id="KW-0812">Transmembrane</keyword>
<protein>
    <recommendedName>
        <fullName evidence="6">Anti-sigma factor</fullName>
    </recommendedName>
</protein>
<evidence type="ECO:0008006" key="6">
    <source>
        <dbReference type="Google" id="ProtNLM"/>
    </source>
</evidence>
<reference evidence="4 5" key="1">
    <citation type="journal article" date="2019" name="Appl. Microbiol. Biotechnol.">
        <title>Uncovering carbohydrate metabolism through a genotype-phenotype association study of 56 lactic acid bacteria genomes.</title>
        <authorList>
            <person name="Buron-Moles G."/>
            <person name="Chailyan A."/>
            <person name="Dolejs I."/>
            <person name="Forster J."/>
            <person name="Miks M.H."/>
        </authorList>
    </citation>
    <scope>NUCLEOTIDE SEQUENCE [LARGE SCALE GENOMIC DNA]</scope>
    <source>
        <strain evidence="4 5">ATCC 4005</strain>
    </source>
</reference>
<dbReference type="EMBL" id="PUFP01000024">
    <property type="protein sequence ID" value="TDG79696.1"/>
    <property type="molecule type" value="Genomic_DNA"/>
</dbReference>
<dbReference type="RefSeq" id="WP_056938901.1">
    <property type="nucleotide sequence ID" value="NZ_AZDM01000014.1"/>
</dbReference>
<feature type="domain" description="Sigma factor regulator C-terminal" evidence="2">
    <location>
        <begin position="159"/>
        <end position="292"/>
    </location>
</feature>
<evidence type="ECO:0000313" key="4">
    <source>
        <dbReference type="EMBL" id="TDG79696.1"/>
    </source>
</evidence>
<evidence type="ECO:0000259" key="3">
    <source>
        <dbReference type="Pfam" id="PF13800"/>
    </source>
</evidence>
<dbReference type="Proteomes" id="UP000295181">
    <property type="component" value="Unassembled WGS sequence"/>
</dbReference>
<dbReference type="GeneID" id="72460946"/>
<dbReference type="AlphaFoldDB" id="A0A4R5NRY7"/>
<evidence type="ECO:0000313" key="5">
    <source>
        <dbReference type="Proteomes" id="UP000295181"/>
    </source>
</evidence>
<accession>A0A4R5NRY7</accession>
<evidence type="ECO:0000256" key="1">
    <source>
        <dbReference type="SAM" id="Phobius"/>
    </source>
</evidence>
<name>A0A4R5NRY7_LENBU</name>
<proteinExistence type="predicted"/>
<dbReference type="InterPro" id="IPR025672">
    <property type="entry name" value="Sigma_reg_C_dom"/>
</dbReference>
<organism evidence="4 5">
    <name type="scientific">Lentilactobacillus buchneri DSM 20057</name>
    <dbReference type="NCBI Taxonomy" id="1423728"/>
    <lineage>
        <taxon>Bacteria</taxon>
        <taxon>Bacillati</taxon>
        <taxon>Bacillota</taxon>
        <taxon>Bacilli</taxon>
        <taxon>Lactobacillales</taxon>
        <taxon>Lactobacillaceae</taxon>
        <taxon>Lentilactobacillus</taxon>
    </lineage>
</organism>
<comment type="caution">
    <text evidence="4">The sequence shown here is derived from an EMBL/GenBank/DDBJ whole genome shotgun (WGS) entry which is preliminary data.</text>
</comment>
<keyword evidence="1" id="KW-0472">Membrane</keyword>
<dbReference type="Pfam" id="PF13800">
    <property type="entry name" value="Sigma_reg_N"/>
    <property type="match status" value="1"/>
</dbReference>
<feature type="transmembrane region" description="Helical" evidence="1">
    <location>
        <begin position="20"/>
        <end position="40"/>
    </location>
</feature>
<dbReference type="Pfam" id="PF13791">
    <property type="entry name" value="Sigma_reg_C"/>
    <property type="match status" value="1"/>
</dbReference>
<dbReference type="InterPro" id="IPR029101">
    <property type="entry name" value="Sigma_reg_N"/>
</dbReference>
<sequence length="305" mass="34762">MNQDKQFEKLAFRIKLKRWVITILLIIILFPIMTAVGYKITQSFSARQSSGLMKEMEIQQDLMSPNIQNSDLVIGNSNIGGGTVVSHQYKDIDGYHLPWQTVEGKYNWLYHEIQTDNLVDTDNQAAYTRTTQTKIPLFYNNRVKSPNVSKAYEVKKISQMKNYVGEVALTFRHPMTYSQILQKLPKGIQANWFWLGVNGKADPTIEDNCFLGIQSFNGKLGPNDYKGFRKSLQSAKNLGTYNSFSITDYAHGFAKKYPTLNQARFSGIIITGKTENFKPLVNQNWITESSVGATIKRVPYIKPSF</sequence>
<evidence type="ECO:0000259" key="2">
    <source>
        <dbReference type="Pfam" id="PF13791"/>
    </source>
</evidence>
<gene>
    <name evidence="4" type="ORF">C5L32_001035</name>
</gene>